<proteinExistence type="predicted"/>
<keyword evidence="5" id="KW-0804">Transcription</keyword>
<feature type="domain" description="Myb/SANT-like DNA-binding" evidence="8">
    <location>
        <begin position="14"/>
        <end position="86"/>
    </location>
</feature>
<reference evidence="10" key="2">
    <citation type="submission" date="2025-08" db="UniProtKB">
        <authorList>
            <consortium name="RefSeq"/>
        </authorList>
    </citation>
    <scope>IDENTIFICATION</scope>
    <source>
        <tissue evidence="10">Adult</tissue>
    </source>
</reference>
<dbReference type="Proteomes" id="UP001652620">
    <property type="component" value="Chromosome 1"/>
</dbReference>
<evidence type="ECO:0000256" key="7">
    <source>
        <dbReference type="SAM" id="MobiDB-lite"/>
    </source>
</evidence>
<evidence type="ECO:0000313" key="10">
    <source>
        <dbReference type="RefSeq" id="XP_049315342.1"/>
    </source>
</evidence>
<feature type="region of interest" description="Disordered" evidence="7">
    <location>
        <begin position="216"/>
        <end position="247"/>
    </location>
</feature>
<sequence length="315" mass="33598">MDTTMDNQNMRTKTERTTQEQLQHYIMFCKQHPELQRGKLTPTNPQGLQMLWSELADNLNALRGPTRSAAKWKESLMHWKHQLRSRARKLKAHSQATGGGPPISGMTPFEEQAITTFGAAAVDGLPGVATLGHQVLPLYINTLEAPASSPTQTVASPAPAPSLAVASPALAPTQTVASPALAPTPTVASPVPASSLAVTSPAPAFPALSINFSSSPSPHFSSSPSPPSSSLSPPILSSSMPSPSYIPPEKLTAAKMLGTVLKKMEDREKREEETIALQRQIVEQNAQMAGVLTQMTQALTSLSEVMAKLSQKLDK</sequence>
<evidence type="ECO:0000256" key="5">
    <source>
        <dbReference type="ARBA" id="ARBA00023163"/>
    </source>
</evidence>
<reference evidence="9" key="1">
    <citation type="submission" date="2025-05" db="UniProtKB">
        <authorList>
            <consortium name="RefSeq"/>
        </authorList>
    </citation>
    <scope>NUCLEOTIDE SEQUENCE [LARGE SCALE GENOMIC DNA]</scope>
</reference>
<comment type="function">
    <text evidence="6">Involved in transvection phenomena (= synapsis-dependent gene expression), where the synaptic pairing of chromosomes carrying genes with which zeste interacts influences the expression of these genes. Zeste binds to DNA and stimulates transcription from a nearby promoter.</text>
</comment>
<accession>A0ABM3K1I7</accession>
<dbReference type="Pfam" id="PF13873">
    <property type="entry name" value="Myb_DNA-bind_5"/>
    <property type="match status" value="1"/>
</dbReference>
<keyword evidence="9" id="KW-1185">Reference proteome</keyword>
<dbReference type="RefSeq" id="XP_049315342.1">
    <property type="nucleotide sequence ID" value="XM_049459385.1"/>
</dbReference>
<keyword evidence="3" id="KW-0805">Transcription regulation</keyword>
<feature type="compositionally biased region" description="Low complexity" evidence="7">
    <location>
        <begin position="216"/>
        <end position="243"/>
    </location>
</feature>
<protein>
    <recommendedName>
        <fullName evidence="2">Regulatory protein zeste</fullName>
    </recommendedName>
</protein>
<evidence type="ECO:0000256" key="1">
    <source>
        <dbReference type="ARBA" id="ARBA00011764"/>
    </source>
</evidence>
<gene>
    <name evidence="10" type="primary">LOC125779026</name>
</gene>
<name>A0ABM3K1I7_BACDO</name>
<dbReference type="PANTHER" id="PTHR23098:SF16">
    <property type="entry name" value="REGULATORY PROTEIN ZESTE"/>
    <property type="match status" value="1"/>
</dbReference>
<evidence type="ECO:0000256" key="6">
    <source>
        <dbReference type="ARBA" id="ARBA00025466"/>
    </source>
</evidence>
<dbReference type="GeneID" id="125779026"/>
<evidence type="ECO:0000256" key="2">
    <source>
        <dbReference type="ARBA" id="ARBA00016807"/>
    </source>
</evidence>
<organism evidence="9 10">
    <name type="scientific">Bactrocera dorsalis</name>
    <name type="common">Oriental fruit fly</name>
    <name type="synonym">Dacus dorsalis</name>
    <dbReference type="NCBI Taxonomy" id="27457"/>
    <lineage>
        <taxon>Eukaryota</taxon>
        <taxon>Metazoa</taxon>
        <taxon>Ecdysozoa</taxon>
        <taxon>Arthropoda</taxon>
        <taxon>Hexapoda</taxon>
        <taxon>Insecta</taxon>
        <taxon>Pterygota</taxon>
        <taxon>Neoptera</taxon>
        <taxon>Endopterygota</taxon>
        <taxon>Diptera</taxon>
        <taxon>Brachycera</taxon>
        <taxon>Muscomorpha</taxon>
        <taxon>Tephritoidea</taxon>
        <taxon>Tephritidae</taxon>
        <taxon>Bactrocera</taxon>
        <taxon>Bactrocera</taxon>
    </lineage>
</organism>
<evidence type="ECO:0000313" key="9">
    <source>
        <dbReference type="Proteomes" id="UP001652620"/>
    </source>
</evidence>
<evidence type="ECO:0000256" key="3">
    <source>
        <dbReference type="ARBA" id="ARBA00023015"/>
    </source>
</evidence>
<dbReference type="PANTHER" id="PTHR23098">
    <property type="entry name" value="AGAP001331-PA-RELATED"/>
    <property type="match status" value="1"/>
</dbReference>
<dbReference type="InterPro" id="IPR028002">
    <property type="entry name" value="Myb_DNA-bind_5"/>
</dbReference>
<evidence type="ECO:0000256" key="4">
    <source>
        <dbReference type="ARBA" id="ARBA00023125"/>
    </source>
</evidence>
<keyword evidence="4" id="KW-0238">DNA-binding</keyword>
<comment type="subunit">
    <text evidence="1">Self-associates forming complexes of several hundred monomers.</text>
</comment>
<evidence type="ECO:0000259" key="8">
    <source>
        <dbReference type="Pfam" id="PF13873"/>
    </source>
</evidence>